<dbReference type="InterPro" id="IPR039793">
    <property type="entry name" value="UROS/Hem4"/>
</dbReference>
<evidence type="ECO:0000256" key="5">
    <source>
        <dbReference type="ARBA" id="ARBA00023244"/>
    </source>
</evidence>
<comment type="function">
    <text evidence="6 9">Catalyzes cyclization of the linear tetrapyrrole, hydroxymethylbilane, to the macrocyclic uroporphyrinogen III.</text>
</comment>
<comment type="pathway">
    <text evidence="1 9">Porphyrin-containing compound metabolism; protoporphyrin-IX biosynthesis; coproporphyrinogen-III from 5-aminolevulinate: step 3/4.</text>
</comment>
<dbReference type="SUPFAM" id="SSF69618">
    <property type="entry name" value="HemD-like"/>
    <property type="match status" value="1"/>
</dbReference>
<dbReference type="Gene3D" id="3.40.50.10090">
    <property type="match status" value="2"/>
</dbReference>
<evidence type="ECO:0000256" key="4">
    <source>
        <dbReference type="ARBA" id="ARBA00023239"/>
    </source>
</evidence>
<dbReference type="EMBL" id="CP094348">
    <property type="protein sequence ID" value="UOB19842.1"/>
    <property type="molecule type" value="Genomic_DNA"/>
</dbReference>
<dbReference type="RefSeq" id="WP_243365217.1">
    <property type="nucleotide sequence ID" value="NZ_CP094348.1"/>
</dbReference>
<feature type="domain" description="Tetrapyrrole biosynthesis uroporphyrinogen III synthase" evidence="10">
    <location>
        <begin position="16"/>
        <end position="216"/>
    </location>
</feature>
<dbReference type="PANTHER" id="PTHR38042:SF1">
    <property type="entry name" value="UROPORPHYRINOGEN-III SYNTHASE, CHLOROPLASTIC"/>
    <property type="match status" value="1"/>
</dbReference>
<keyword evidence="5 9" id="KW-0627">Porphyrin biosynthesis</keyword>
<dbReference type="Pfam" id="PF02602">
    <property type="entry name" value="HEM4"/>
    <property type="match status" value="1"/>
</dbReference>
<evidence type="ECO:0000256" key="6">
    <source>
        <dbReference type="ARBA" id="ARBA00037589"/>
    </source>
</evidence>
<proteinExistence type="inferred from homology"/>
<dbReference type="InterPro" id="IPR036108">
    <property type="entry name" value="4pyrrol_syn_uPrphyn_synt_sf"/>
</dbReference>
<evidence type="ECO:0000256" key="9">
    <source>
        <dbReference type="RuleBase" id="RU366031"/>
    </source>
</evidence>
<dbReference type="PANTHER" id="PTHR38042">
    <property type="entry name" value="UROPORPHYRINOGEN-III SYNTHASE, CHLOROPLASTIC"/>
    <property type="match status" value="1"/>
</dbReference>
<reference evidence="11" key="2">
    <citation type="submission" date="2022-04" db="EMBL/GenBank/DDBJ databases">
        <title>Antimicrobial genetic elements in methicillin-resistant Macrococcus armenti.</title>
        <authorList>
            <person name="Keller J.E."/>
            <person name="Schwendener S."/>
            <person name="Pantucek R."/>
            <person name="Perreten V."/>
        </authorList>
    </citation>
    <scope>NUCLEOTIDE SEQUENCE</scope>
    <source>
        <strain evidence="11">CCM 2609</strain>
    </source>
</reference>
<evidence type="ECO:0000313" key="12">
    <source>
        <dbReference type="Proteomes" id="UP000830343"/>
    </source>
</evidence>
<protein>
    <recommendedName>
        <fullName evidence="7 9">Uroporphyrinogen-III synthase</fullName>
        <ecNumber evidence="3 9">4.2.1.75</ecNumber>
    </recommendedName>
</protein>
<evidence type="ECO:0000256" key="7">
    <source>
        <dbReference type="ARBA" id="ARBA00040167"/>
    </source>
</evidence>
<evidence type="ECO:0000256" key="1">
    <source>
        <dbReference type="ARBA" id="ARBA00004772"/>
    </source>
</evidence>
<dbReference type="Proteomes" id="UP000830343">
    <property type="component" value="Chromosome"/>
</dbReference>
<keyword evidence="4 9" id="KW-0456">Lyase</keyword>
<comment type="similarity">
    <text evidence="2 9">Belongs to the uroporphyrinogen-III synthase family.</text>
</comment>
<comment type="catalytic activity">
    <reaction evidence="8 9">
        <text>hydroxymethylbilane = uroporphyrinogen III + H2O</text>
        <dbReference type="Rhea" id="RHEA:18965"/>
        <dbReference type="ChEBI" id="CHEBI:15377"/>
        <dbReference type="ChEBI" id="CHEBI:57308"/>
        <dbReference type="ChEBI" id="CHEBI:57845"/>
        <dbReference type="EC" id="4.2.1.75"/>
    </reaction>
</comment>
<name>A0ABY3ZSU0_9STAP</name>
<gene>
    <name evidence="11" type="ORF">MRZ06_07285</name>
</gene>
<evidence type="ECO:0000256" key="3">
    <source>
        <dbReference type="ARBA" id="ARBA00013109"/>
    </source>
</evidence>
<reference evidence="11" key="1">
    <citation type="submission" date="2022-03" db="EMBL/GenBank/DDBJ databases">
        <authorList>
            <person name="Vrbovska V."/>
            <person name="Kovarovic V."/>
            <person name="Botka T."/>
            <person name="Pantucek R."/>
        </authorList>
    </citation>
    <scope>NUCLEOTIDE SEQUENCE</scope>
    <source>
        <strain evidence="11">CCM 2609</strain>
    </source>
</reference>
<organism evidence="11 12">
    <name type="scientific">Macrococcus armenti</name>
    <dbReference type="NCBI Taxonomy" id="2875764"/>
    <lineage>
        <taxon>Bacteria</taxon>
        <taxon>Bacillati</taxon>
        <taxon>Bacillota</taxon>
        <taxon>Bacilli</taxon>
        <taxon>Bacillales</taxon>
        <taxon>Staphylococcaceae</taxon>
        <taxon>Macrococcus</taxon>
    </lineage>
</organism>
<sequence length="226" mass="26317">MKPVVLNTGSRNEQYEGLTVLHKPLIEICALPLTSTIREQYDWLIFTSKNAVQLFFKYYPDVTFDKVAAIGIKTSQALQKLNIHVDFIPTRYQQEHFIDEMGELFHHKTICLPISKKARTNMYDTLKNIATVDRIELYEPRPNEENVKCVHQFILDNKADWLMFLSPSAVQAYFSRYTITESVRVIAIGQVTSNALNHFNIDHIISEKETMQHMFETITKLNKGRY</sequence>
<dbReference type="InterPro" id="IPR003754">
    <property type="entry name" value="4pyrrol_synth_uPrphyn_synth"/>
</dbReference>
<accession>A0ABY3ZSU0</accession>
<dbReference type="EC" id="4.2.1.75" evidence="3 9"/>
<evidence type="ECO:0000313" key="11">
    <source>
        <dbReference type="EMBL" id="UOB19842.1"/>
    </source>
</evidence>
<dbReference type="CDD" id="cd06578">
    <property type="entry name" value="HemD"/>
    <property type="match status" value="1"/>
</dbReference>
<evidence type="ECO:0000256" key="2">
    <source>
        <dbReference type="ARBA" id="ARBA00008133"/>
    </source>
</evidence>
<keyword evidence="12" id="KW-1185">Reference proteome</keyword>
<evidence type="ECO:0000259" key="10">
    <source>
        <dbReference type="Pfam" id="PF02602"/>
    </source>
</evidence>
<evidence type="ECO:0000256" key="8">
    <source>
        <dbReference type="ARBA" id="ARBA00048617"/>
    </source>
</evidence>